<protein>
    <submittedName>
        <fullName evidence="1">Uncharacterized protein</fullName>
    </submittedName>
</protein>
<proteinExistence type="predicted"/>
<name>A0A1R7QFS0_ACIJO</name>
<accession>A0A1R7QFS0</accession>
<reference evidence="1 2" key="1">
    <citation type="submission" date="2017-02" db="EMBL/GenBank/DDBJ databases">
        <authorList>
            <person name="Peterson S.W."/>
        </authorList>
    </citation>
    <scope>NUCLEOTIDE SEQUENCE [LARGE SCALE GENOMIC DNA]</scope>
    <source>
        <strain evidence="1">C6</strain>
    </source>
</reference>
<dbReference type="Proteomes" id="UP000196240">
    <property type="component" value="Unassembled WGS sequence"/>
</dbReference>
<gene>
    <name evidence="1" type="ORF">ACNJC6_02789</name>
</gene>
<dbReference type="RefSeq" id="WP_087014074.1">
    <property type="nucleotide sequence ID" value="NZ_FUUY01000010.1"/>
</dbReference>
<sequence>MKLSYKTALLVALLLMGYLVVRIFLWQYEAYNERRGYCTTEGKYLSEEEKLENLKADIVVQALEKWIKDTEGEYYSRVFISKYDLSDKEKIINLMKKSNINKSFEENFGIIAVGTVSEYISRRSCLENNKNCNDYSKSRNGLRGLWGNDNTVDVEYLKSLSTRYSIIISVKGGDNVLIYPLSSIVKEKEKSYTMSYYSIYKFCCDNKMIEEMTGQTNRSTQKKTAEQIKLDYSEILALNPDRIDGKYRDSVYIMHLFGSISFYKPEIVQKYGLFWNVASLKGDTYPRFTNMLISSCGKISKIK</sequence>
<evidence type="ECO:0000313" key="1">
    <source>
        <dbReference type="EMBL" id="SJX23133.1"/>
    </source>
</evidence>
<dbReference type="EMBL" id="FUUY01000010">
    <property type="protein sequence ID" value="SJX23133.1"/>
    <property type="molecule type" value="Genomic_DNA"/>
</dbReference>
<organism evidence="1 2">
    <name type="scientific">Acinetobacter johnsonii</name>
    <dbReference type="NCBI Taxonomy" id="40214"/>
    <lineage>
        <taxon>Bacteria</taxon>
        <taxon>Pseudomonadati</taxon>
        <taxon>Pseudomonadota</taxon>
        <taxon>Gammaproteobacteria</taxon>
        <taxon>Moraxellales</taxon>
        <taxon>Moraxellaceae</taxon>
        <taxon>Acinetobacter</taxon>
    </lineage>
</organism>
<evidence type="ECO:0000313" key="2">
    <source>
        <dbReference type="Proteomes" id="UP000196240"/>
    </source>
</evidence>
<dbReference type="AlphaFoldDB" id="A0A1R7QFS0"/>